<gene>
    <name evidence="2" type="ORF">FGIG_09105</name>
</gene>
<feature type="region of interest" description="Disordered" evidence="1">
    <location>
        <begin position="1"/>
        <end position="185"/>
    </location>
</feature>
<evidence type="ECO:0000256" key="1">
    <source>
        <dbReference type="SAM" id="MobiDB-lite"/>
    </source>
</evidence>
<feature type="compositionally biased region" description="Basic residues" evidence="1">
    <location>
        <begin position="35"/>
        <end position="45"/>
    </location>
</feature>
<dbReference type="Proteomes" id="UP000316759">
    <property type="component" value="Unassembled WGS sequence"/>
</dbReference>
<feature type="compositionally biased region" description="Basic residues" evidence="1">
    <location>
        <begin position="314"/>
        <end position="325"/>
    </location>
</feature>
<feature type="compositionally biased region" description="Polar residues" evidence="1">
    <location>
        <begin position="236"/>
        <end position="246"/>
    </location>
</feature>
<evidence type="ECO:0000313" key="3">
    <source>
        <dbReference type="Proteomes" id="UP000316759"/>
    </source>
</evidence>
<comment type="caution">
    <text evidence="2">The sequence shown here is derived from an EMBL/GenBank/DDBJ whole genome shotgun (WGS) entry which is preliminary data.</text>
</comment>
<proteinExistence type="predicted"/>
<evidence type="ECO:0000313" key="2">
    <source>
        <dbReference type="EMBL" id="TPP60616.1"/>
    </source>
</evidence>
<name>A0A504YJS7_FASGI</name>
<accession>A0A504YJS7</accession>
<protein>
    <submittedName>
        <fullName evidence="2">Uncharacterized protein</fullName>
    </submittedName>
</protein>
<sequence>MQIPFKETYYIIRSPSRSNEPVPTAPADNVTARPINHHARSHKRSEPHITPTKSTSSSKYHRETEESISEPRAPLTAPLVPPRKHRNDIPQEASPLAVLNSRQSQPSDSRHNGQHRSGRNEPDRSYTRANRSPREAVSNLHGDPLPLSTYHQTVLHSVPKHHHSAEVHGRHRSHRSSKHAVPVCPVKSYPDSIPIYENNRLRHVTQRKPESHVHSGRDSTKPNLPAQTNKKDPTSPIKSNRSTVISPNVLATPLKISPQATGSSSHSSSRRKRCAVDPKTILVVENAPSIASHRTVQVVPTAGRHSQHPNETNHRRRRSPSRNGH</sequence>
<feature type="region of interest" description="Disordered" evidence="1">
    <location>
        <begin position="288"/>
        <end position="325"/>
    </location>
</feature>
<keyword evidence="3" id="KW-1185">Reference proteome</keyword>
<feature type="region of interest" description="Disordered" evidence="1">
    <location>
        <begin position="197"/>
        <end position="274"/>
    </location>
</feature>
<feature type="compositionally biased region" description="Basic residues" evidence="1">
    <location>
        <begin position="158"/>
        <end position="178"/>
    </location>
</feature>
<reference evidence="2 3" key="1">
    <citation type="submission" date="2019-04" db="EMBL/GenBank/DDBJ databases">
        <title>Annotation for the trematode Fasciola gigantica.</title>
        <authorList>
            <person name="Choi Y.-J."/>
        </authorList>
    </citation>
    <scope>NUCLEOTIDE SEQUENCE [LARGE SCALE GENOMIC DNA]</scope>
    <source>
        <strain evidence="2">Uganda_cow_1</strain>
    </source>
</reference>
<organism evidence="2 3">
    <name type="scientific">Fasciola gigantica</name>
    <name type="common">Giant liver fluke</name>
    <dbReference type="NCBI Taxonomy" id="46835"/>
    <lineage>
        <taxon>Eukaryota</taxon>
        <taxon>Metazoa</taxon>
        <taxon>Spiralia</taxon>
        <taxon>Lophotrochozoa</taxon>
        <taxon>Platyhelminthes</taxon>
        <taxon>Trematoda</taxon>
        <taxon>Digenea</taxon>
        <taxon>Plagiorchiida</taxon>
        <taxon>Echinostomata</taxon>
        <taxon>Echinostomatoidea</taxon>
        <taxon>Fasciolidae</taxon>
        <taxon>Fasciola</taxon>
    </lineage>
</organism>
<feature type="compositionally biased region" description="Basic and acidic residues" evidence="1">
    <location>
        <begin position="207"/>
        <end position="220"/>
    </location>
</feature>
<dbReference type="AlphaFoldDB" id="A0A504YJS7"/>
<dbReference type="EMBL" id="SUNJ01009192">
    <property type="protein sequence ID" value="TPP60616.1"/>
    <property type="molecule type" value="Genomic_DNA"/>
</dbReference>